<comment type="caution">
    <text evidence="3">The sequence shown here is derived from an EMBL/GenBank/DDBJ whole genome shotgun (WGS) entry which is preliminary data.</text>
</comment>
<dbReference type="RefSeq" id="WP_066824001.1">
    <property type="nucleotide sequence ID" value="NZ_LTBA01000009.1"/>
</dbReference>
<dbReference type="PATRIC" id="fig|1121338.3.peg.1235"/>
<proteinExistence type="predicted"/>
<organism evidence="3 4">
    <name type="scientific">Clostridium tepidiprofundi DSM 19306</name>
    <dbReference type="NCBI Taxonomy" id="1121338"/>
    <lineage>
        <taxon>Bacteria</taxon>
        <taxon>Bacillati</taxon>
        <taxon>Bacillota</taxon>
        <taxon>Clostridia</taxon>
        <taxon>Eubacteriales</taxon>
        <taxon>Clostridiaceae</taxon>
        <taxon>Clostridium</taxon>
    </lineage>
</organism>
<feature type="domain" description="DUF4349" evidence="2">
    <location>
        <begin position="70"/>
        <end position="285"/>
    </location>
</feature>
<dbReference type="EMBL" id="LTBA01000009">
    <property type="protein sequence ID" value="KYH34881.1"/>
    <property type="molecule type" value="Genomic_DNA"/>
</dbReference>
<dbReference type="OrthoDB" id="2162337at2"/>
<reference evidence="3 4" key="1">
    <citation type="submission" date="2016-02" db="EMBL/GenBank/DDBJ databases">
        <title>Genome sequence of Clostridium tepidiprofundi DSM 19306.</title>
        <authorList>
            <person name="Poehlein A."/>
            <person name="Daniel R."/>
        </authorList>
    </citation>
    <scope>NUCLEOTIDE SEQUENCE [LARGE SCALE GENOMIC DNA]</scope>
    <source>
        <strain evidence="3 4">DSM 19306</strain>
    </source>
</reference>
<dbReference type="InterPro" id="IPR025645">
    <property type="entry name" value="DUF4349"/>
</dbReference>
<dbReference type="Proteomes" id="UP000075531">
    <property type="component" value="Unassembled WGS sequence"/>
</dbReference>
<keyword evidence="1" id="KW-0472">Membrane</keyword>
<evidence type="ECO:0000313" key="4">
    <source>
        <dbReference type="Proteomes" id="UP000075531"/>
    </source>
</evidence>
<gene>
    <name evidence="3" type="ORF">CLTEP_12030</name>
</gene>
<evidence type="ECO:0000256" key="1">
    <source>
        <dbReference type="SAM" id="Phobius"/>
    </source>
</evidence>
<accession>A0A151B4N7</accession>
<dbReference type="STRING" id="1121338.CLTEP_12030"/>
<name>A0A151B4N7_9CLOT</name>
<keyword evidence="1" id="KW-0812">Transmembrane</keyword>
<keyword evidence="1" id="KW-1133">Transmembrane helix</keyword>
<evidence type="ECO:0000259" key="2">
    <source>
        <dbReference type="Pfam" id="PF14257"/>
    </source>
</evidence>
<keyword evidence="4" id="KW-1185">Reference proteome</keyword>
<dbReference type="PROSITE" id="PS51257">
    <property type="entry name" value="PROKAR_LIPOPROTEIN"/>
    <property type="match status" value="1"/>
</dbReference>
<sequence>MKNLYRKYVIVLLLAFAVSFIFIGCGAEKKNLKDSATITESARDENKSDSKGSMALNDNNYGQHIKDNSKIIVYKTIELETLKFDEVKNKILQRTKAYGGYVQSSNIEGIGIRQKHDNANRYANLVLRIPKNNLRNFENDINNLDCSIVDISTRTEDVTMQYFDTEAHLKSLKIEEERLLNLLKKTGELKDIIQVERELQNVRYEIEKLTGSLRKLDNLVEYTTFTVHIREVHEIKENPVTMGERIISAFKTSVKYLVKFFKEILIIIFAIIPFAIVFGIIGFIVYKTIIKLKKNSGHNEIDDNK</sequence>
<evidence type="ECO:0000313" key="3">
    <source>
        <dbReference type="EMBL" id="KYH34881.1"/>
    </source>
</evidence>
<protein>
    <recommendedName>
        <fullName evidence="2">DUF4349 domain-containing protein</fullName>
    </recommendedName>
</protein>
<dbReference type="AlphaFoldDB" id="A0A151B4N7"/>
<dbReference type="Pfam" id="PF14257">
    <property type="entry name" value="DUF4349"/>
    <property type="match status" value="1"/>
</dbReference>
<feature type="transmembrane region" description="Helical" evidence="1">
    <location>
        <begin position="264"/>
        <end position="286"/>
    </location>
</feature>